<reference evidence="10 11" key="1">
    <citation type="submission" date="2016-05" db="EMBL/GenBank/DDBJ databases">
        <title>Complete Genome and Methylome Analysis of Psychrotrophic Bacterial Isolates from Antarctic Lake Untersee.</title>
        <authorList>
            <person name="Fomenkov A."/>
            <person name="Akimov V.N."/>
            <person name="Vasilyeva L.V."/>
            <person name="Andersen D."/>
            <person name="Vincze T."/>
            <person name="Roberts R.J."/>
        </authorList>
    </citation>
    <scope>NUCLEOTIDE SEQUENCE [LARGE SCALE GENOMIC DNA]</scope>
    <source>
        <strain evidence="10 11">U14-5</strain>
    </source>
</reference>
<keyword evidence="5" id="KW-0547">Nucleotide-binding</keyword>
<comment type="catalytic activity">
    <reaction evidence="1">
        <text>ATP + protein L-histidine = ADP + protein N-phospho-L-histidine.</text>
        <dbReference type="EC" id="2.7.13.3"/>
    </reaction>
</comment>
<dbReference type="InterPro" id="IPR004358">
    <property type="entry name" value="Sig_transdc_His_kin-like_C"/>
</dbReference>
<keyword evidence="6" id="KW-0418">Kinase</keyword>
<dbReference type="Proteomes" id="UP000185494">
    <property type="component" value="Chromosome 1"/>
</dbReference>
<sequence length="560" mass="60527">MTALLMAAGVPVLVIAATNAMQGREATFEEASRRLATQRELVLVQAAAKVDGMSAMLQSLSRIDLPTRGAGESCASELHRVLDLYPGRYANLWISDGQHDHICSAVPEASTVMPPRDRISVALSSGLPAFGDIIPADGDQHARLPFALALSRPSGQPRVLVGGTLLLSSFLRPGLYPIPGQFSWLVDGQGEVVPLQGGEVNLAPRDLSMLSPADSVVQATARNGAEMSYAIAPFGPGLRIVVGQAYEPVRATAWSTLLQRLAELSAFLLACLVAIVVGADLGLVRPLHSLTERVKRWRPGMVFEKAPNGIEPREVIELEQAFDEATRALAARETDLVDALDQRDALMAEIHHRVKNNLQIVSSLLNLQANRIRDSKVQAEFRAARDRVRAIGTLHRYLYTQQSFEAIALRPFLEELATQQFSSQGEVAGERLRLRIEAEGDLRISTDQAVTVALFVTEAVSNAVAHAFPGEATGTITVRVTQEGPDVILDVQDDGIGLPASEAVPRGLGLGLQLLDGFARQLGGRLLREEGPGTCWRVRFPLRERAAPARNPGDRPRRAA</sequence>
<dbReference type="GO" id="GO:0005524">
    <property type="term" value="F:ATP binding"/>
    <property type="evidence" value="ECO:0007669"/>
    <property type="project" value="UniProtKB-KW"/>
</dbReference>
<dbReference type="RefSeq" id="WP_075797889.1">
    <property type="nucleotide sequence ID" value="NZ_CP015583.1"/>
</dbReference>
<keyword evidence="8" id="KW-0732">Signal</keyword>
<evidence type="ECO:0000256" key="4">
    <source>
        <dbReference type="ARBA" id="ARBA00022679"/>
    </source>
</evidence>
<dbReference type="EMBL" id="CP015583">
    <property type="protein sequence ID" value="APT56976.1"/>
    <property type="molecule type" value="Genomic_DNA"/>
</dbReference>
<dbReference type="Gene3D" id="3.30.450.20">
    <property type="entry name" value="PAS domain"/>
    <property type="match status" value="1"/>
</dbReference>
<dbReference type="PROSITE" id="PS50109">
    <property type="entry name" value="HIS_KIN"/>
    <property type="match status" value="1"/>
</dbReference>
<evidence type="ECO:0000256" key="6">
    <source>
        <dbReference type="ARBA" id="ARBA00022777"/>
    </source>
</evidence>
<dbReference type="SUPFAM" id="SSF55874">
    <property type="entry name" value="ATPase domain of HSP90 chaperone/DNA topoisomerase II/histidine kinase"/>
    <property type="match status" value="1"/>
</dbReference>
<evidence type="ECO:0000256" key="3">
    <source>
        <dbReference type="ARBA" id="ARBA00022553"/>
    </source>
</evidence>
<evidence type="ECO:0000256" key="1">
    <source>
        <dbReference type="ARBA" id="ARBA00000085"/>
    </source>
</evidence>
<organism evidence="10 11">
    <name type="scientific">Roseomonas gilardii</name>
    <dbReference type="NCBI Taxonomy" id="257708"/>
    <lineage>
        <taxon>Bacteria</taxon>
        <taxon>Pseudomonadati</taxon>
        <taxon>Pseudomonadota</taxon>
        <taxon>Alphaproteobacteria</taxon>
        <taxon>Acetobacterales</taxon>
        <taxon>Roseomonadaceae</taxon>
        <taxon>Roseomonas</taxon>
    </lineage>
</organism>
<dbReference type="PRINTS" id="PR00344">
    <property type="entry name" value="BCTRLSENSOR"/>
</dbReference>
<evidence type="ECO:0000313" key="10">
    <source>
        <dbReference type="EMBL" id="APT56976.1"/>
    </source>
</evidence>
<keyword evidence="4" id="KW-0808">Transferase</keyword>
<accession>A0A1L7ADX1</accession>
<evidence type="ECO:0000256" key="7">
    <source>
        <dbReference type="ARBA" id="ARBA00022840"/>
    </source>
</evidence>
<dbReference type="InterPro" id="IPR005467">
    <property type="entry name" value="His_kinase_dom"/>
</dbReference>
<gene>
    <name evidence="10" type="ORF">RGI145_07595</name>
</gene>
<proteinExistence type="predicted"/>
<dbReference type="PANTHER" id="PTHR41523">
    <property type="entry name" value="TWO-COMPONENT SYSTEM SENSOR PROTEIN"/>
    <property type="match status" value="1"/>
</dbReference>
<evidence type="ECO:0000259" key="9">
    <source>
        <dbReference type="PROSITE" id="PS50109"/>
    </source>
</evidence>
<dbReference type="Pfam" id="PF07568">
    <property type="entry name" value="HisKA_2"/>
    <property type="match status" value="1"/>
</dbReference>
<dbReference type="PANTHER" id="PTHR41523:SF8">
    <property type="entry name" value="ETHYLENE RESPONSE SENSOR PROTEIN"/>
    <property type="match status" value="1"/>
</dbReference>
<evidence type="ECO:0000256" key="8">
    <source>
        <dbReference type="SAM" id="SignalP"/>
    </source>
</evidence>
<dbReference type="InterPro" id="IPR003594">
    <property type="entry name" value="HATPase_dom"/>
</dbReference>
<dbReference type="InterPro" id="IPR011495">
    <property type="entry name" value="Sig_transdc_His_kin_sub2_dim/P"/>
</dbReference>
<evidence type="ECO:0000313" key="11">
    <source>
        <dbReference type="Proteomes" id="UP000185494"/>
    </source>
</evidence>
<dbReference type="GO" id="GO:0004673">
    <property type="term" value="F:protein histidine kinase activity"/>
    <property type="evidence" value="ECO:0007669"/>
    <property type="project" value="UniProtKB-EC"/>
</dbReference>
<dbReference type="STRING" id="257708.RGI145_07595"/>
<dbReference type="Pfam" id="PF02518">
    <property type="entry name" value="HATPase_c"/>
    <property type="match status" value="1"/>
</dbReference>
<dbReference type="KEGG" id="rgi:RGI145_07595"/>
<protein>
    <recommendedName>
        <fullName evidence="2">histidine kinase</fullName>
        <ecNumber evidence="2">2.7.13.3</ecNumber>
    </recommendedName>
</protein>
<dbReference type="AlphaFoldDB" id="A0A1L7ADX1"/>
<feature type="signal peptide" evidence="8">
    <location>
        <begin position="1"/>
        <end position="16"/>
    </location>
</feature>
<dbReference type="SMART" id="SM00387">
    <property type="entry name" value="HATPase_c"/>
    <property type="match status" value="1"/>
</dbReference>
<keyword evidence="3" id="KW-0597">Phosphoprotein</keyword>
<feature type="domain" description="Histidine kinase" evidence="9">
    <location>
        <begin position="349"/>
        <end position="544"/>
    </location>
</feature>
<evidence type="ECO:0000256" key="5">
    <source>
        <dbReference type="ARBA" id="ARBA00022741"/>
    </source>
</evidence>
<feature type="chain" id="PRO_5013358343" description="histidine kinase" evidence="8">
    <location>
        <begin position="17"/>
        <end position="560"/>
    </location>
</feature>
<keyword evidence="7" id="KW-0067">ATP-binding</keyword>
<dbReference type="Gene3D" id="3.30.565.10">
    <property type="entry name" value="Histidine kinase-like ATPase, C-terminal domain"/>
    <property type="match status" value="1"/>
</dbReference>
<evidence type="ECO:0000256" key="2">
    <source>
        <dbReference type="ARBA" id="ARBA00012438"/>
    </source>
</evidence>
<dbReference type="eggNOG" id="COG3920">
    <property type="taxonomic scope" value="Bacteria"/>
</dbReference>
<dbReference type="EC" id="2.7.13.3" evidence="2"/>
<name>A0A1L7ADX1_9PROT</name>
<dbReference type="InterPro" id="IPR036890">
    <property type="entry name" value="HATPase_C_sf"/>
</dbReference>